<gene>
    <name evidence="1" type="ORF">FA15DRAFT_670932</name>
</gene>
<sequence>MSSPIKNVPATLVVNPGTGEVFKFSVPALGRKFDVEGGPWSSGTPATYDGVLYYIGSDDLEGLQTAAVSVDASSKVAVSFIDGWSLTGNPPAIANFVSNKTAASAIVQNAEDNRGTWSRV</sequence>
<proteinExistence type="predicted"/>
<dbReference type="Proteomes" id="UP000307440">
    <property type="component" value="Unassembled WGS sequence"/>
</dbReference>
<evidence type="ECO:0000313" key="2">
    <source>
        <dbReference type="Proteomes" id="UP000307440"/>
    </source>
</evidence>
<organism evidence="1 2">
    <name type="scientific">Coprinopsis marcescibilis</name>
    <name type="common">Agaric fungus</name>
    <name type="synonym">Psathyrella marcescibilis</name>
    <dbReference type="NCBI Taxonomy" id="230819"/>
    <lineage>
        <taxon>Eukaryota</taxon>
        <taxon>Fungi</taxon>
        <taxon>Dikarya</taxon>
        <taxon>Basidiomycota</taxon>
        <taxon>Agaricomycotina</taxon>
        <taxon>Agaricomycetes</taxon>
        <taxon>Agaricomycetidae</taxon>
        <taxon>Agaricales</taxon>
        <taxon>Agaricineae</taxon>
        <taxon>Psathyrellaceae</taxon>
        <taxon>Coprinopsis</taxon>
    </lineage>
</organism>
<dbReference type="EMBL" id="ML210227">
    <property type="protein sequence ID" value="TFK23003.1"/>
    <property type="molecule type" value="Genomic_DNA"/>
</dbReference>
<name>A0A5C3KT27_COPMA</name>
<keyword evidence="2" id="KW-1185">Reference proteome</keyword>
<reference evidence="1 2" key="1">
    <citation type="journal article" date="2019" name="Nat. Ecol. Evol.">
        <title>Megaphylogeny resolves global patterns of mushroom evolution.</title>
        <authorList>
            <person name="Varga T."/>
            <person name="Krizsan K."/>
            <person name="Foldi C."/>
            <person name="Dima B."/>
            <person name="Sanchez-Garcia M."/>
            <person name="Sanchez-Ramirez S."/>
            <person name="Szollosi G.J."/>
            <person name="Szarkandi J.G."/>
            <person name="Papp V."/>
            <person name="Albert L."/>
            <person name="Andreopoulos W."/>
            <person name="Angelini C."/>
            <person name="Antonin V."/>
            <person name="Barry K.W."/>
            <person name="Bougher N.L."/>
            <person name="Buchanan P."/>
            <person name="Buyck B."/>
            <person name="Bense V."/>
            <person name="Catcheside P."/>
            <person name="Chovatia M."/>
            <person name="Cooper J."/>
            <person name="Damon W."/>
            <person name="Desjardin D."/>
            <person name="Finy P."/>
            <person name="Geml J."/>
            <person name="Haridas S."/>
            <person name="Hughes K."/>
            <person name="Justo A."/>
            <person name="Karasinski D."/>
            <person name="Kautmanova I."/>
            <person name="Kiss B."/>
            <person name="Kocsube S."/>
            <person name="Kotiranta H."/>
            <person name="LaButti K.M."/>
            <person name="Lechner B.E."/>
            <person name="Liimatainen K."/>
            <person name="Lipzen A."/>
            <person name="Lukacs Z."/>
            <person name="Mihaltcheva S."/>
            <person name="Morgado L.N."/>
            <person name="Niskanen T."/>
            <person name="Noordeloos M.E."/>
            <person name="Ohm R.A."/>
            <person name="Ortiz-Santana B."/>
            <person name="Ovrebo C."/>
            <person name="Racz N."/>
            <person name="Riley R."/>
            <person name="Savchenko A."/>
            <person name="Shiryaev A."/>
            <person name="Soop K."/>
            <person name="Spirin V."/>
            <person name="Szebenyi C."/>
            <person name="Tomsovsky M."/>
            <person name="Tulloss R.E."/>
            <person name="Uehling J."/>
            <person name="Grigoriev I.V."/>
            <person name="Vagvolgyi C."/>
            <person name="Papp T."/>
            <person name="Martin F.M."/>
            <person name="Miettinen O."/>
            <person name="Hibbett D.S."/>
            <person name="Nagy L.G."/>
        </authorList>
    </citation>
    <scope>NUCLEOTIDE SEQUENCE [LARGE SCALE GENOMIC DNA]</scope>
    <source>
        <strain evidence="1 2">CBS 121175</strain>
    </source>
</reference>
<dbReference type="AlphaFoldDB" id="A0A5C3KT27"/>
<evidence type="ECO:0000313" key="1">
    <source>
        <dbReference type="EMBL" id="TFK23003.1"/>
    </source>
</evidence>
<protein>
    <submittedName>
        <fullName evidence="1">Uncharacterized protein</fullName>
    </submittedName>
</protein>
<accession>A0A5C3KT27</accession>